<evidence type="ECO:0000313" key="2">
    <source>
        <dbReference type="Proteomes" id="UP001174997"/>
    </source>
</evidence>
<sequence length="64" mass="6725">MGGYNGGGQAQTVAGGGGERLTPFGMRKWDIVHVPTGAVVENDTGLDLSLFEARGPRVWPAKQL</sequence>
<comment type="caution">
    <text evidence="1">The sequence shown here is derived from an EMBL/GenBank/DDBJ whole genome shotgun (WGS) entry which is preliminary data.</text>
</comment>
<proteinExistence type="predicted"/>
<organism evidence="1 2">
    <name type="scientific">Cercophora samala</name>
    <dbReference type="NCBI Taxonomy" id="330535"/>
    <lineage>
        <taxon>Eukaryota</taxon>
        <taxon>Fungi</taxon>
        <taxon>Dikarya</taxon>
        <taxon>Ascomycota</taxon>
        <taxon>Pezizomycotina</taxon>
        <taxon>Sordariomycetes</taxon>
        <taxon>Sordariomycetidae</taxon>
        <taxon>Sordariales</taxon>
        <taxon>Lasiosphaeriaceae</taxon>
        <taxon>Cercophora</taxon>
    </lineage>
</organism>
<name>A0AA39Z6C7_9PEZI</name>
<reference evidence="1" key="1">
    <citation type="submission" date="2023-06" db="EMBL/GenBank/DDBJ databases">
        <title>Genome-scale phylogeny and comparative genomics of the fungal order Sordariales.</title>
        <authorList>
            <consortium name="Lawrence Berkeley National Laboratory"/>
            <person name="Hensen N."/>
            <person name="Bonometti L."/>
            <person name="Westerberg I."/>
            <person name="Brannstrom I.O."/>
            <person name="Guillou S."/>
            <person name="Cros-Aarteil S."/>
            <person name="Calhoun S."/>
            <person name="Haridas S."/>
            <person name="Kuo A."/>
            <person name="Mondo S."/>
            <person name="Pangilinan J."/>
            <person name="Riley R."/>
            <person name="Labutti K."/>
            <person name="Andreopoulos B."/>
            <person name="Lipzen A."/>
            <person name="Chen C."/>
            <person name="Yanf M."/>
            <person name="Daum C."/>
            <person name="Ng V."/>
            <person name="Clum A."/>
            <person name="Steindorff A."/>
            <person name="Ohm R."/>
            <person name="Martin F."/>
            <person name="Silar P."/>
            <person name="Natvig D."/>
            <person name="Lalanne C."/>
            <person name="Gautier V."/>
            <person name="Ament-Velasquez S.L."/>
            <person name="Kruys A."/>
            <person name="Hutchinson M.I."/>
            <person name="Powell A.J."/>
            <person name="Barry K."/>
            <person name="Miller A.N."/>
            <person name="Grigoriev I.V."/>
            <person name="Debuchy R."/>
            <person name="Gladieux P."/>
            <person name="Thoren M.H."/>
            <person name="Johannesson H."/>
        </authorList>
    </citation>
    <scope>NUCLEOTIDE SEQUENCE</scope>
    <source>
        <strain evidence="1">CBS 307.81</strain>
    </source>
</reference>
<dbReference type="Proteomes" id="UP001174997">
    <property type="component" value="Unassembled WGS sequence"/>
</dbReference>
<keyword evidence="2" id="KW-1185">Reference proteome</keyword>
<accession>A0AA39Z6C7</accession>
<dbReference type="EMBL" id="JAULSY010000121">
    <property type="protein sequence ID" value="KAK0664469.1"/>
    <property type="molecule type" value="Genomic_DNA"/>
</dbReference>
<protein>
    <submittedName>
        <fullName evidence="1">Uncharacterized protein</fullName>
    </submittedName>
</protein>
<gene>
    <name evidence="1" type="ORF">QBC41DRAFT_328575</name>
</gene>
<dbReference type="AlphaFoldDB" id="A0AA39Z6C7"/>
<evidence type="ECO:0000313" key="1">
    <source>
        <dbReference type="EMBL" id="KAK0664469.1"/>
    </source>
</evidence>